<dbReference type="EMBL" id="ADLO01000114">
    <property type="protein sequence ID" value="KGF53234.1"/>
    <property type="molecule type" value="Genomic_DNA"/>
</dbReference>
<name>A0A096D6Q0_FLAPL</name>
<keyword evidence="2" id="KW-1185">Reference proteome</keyword>
<accession>A0A096D6Q0</accession>
<dbReference type="HOGENOM" id="CLU_2272535_0_0_9"/>
<dbReference type="Proteomes" id="UP000029585">
    <property type="component" value="Unassembled WGS sequence"/>
</dbReference>
<organism evidence="1 2">
    <name type="scientific">Flavonifractor plautii 1_3_50AFAA</name>
    <dbReference type="NCBI Taxonomy" id="742738"/>
    <lineage>
        <taxon>Bacteria</taxon>
        <taxon>Bacillati</taxon>
        <taxon>Bacillota</taxon>
        <taxon>Clostridia</taxon>
        <taxon>Eubacteriales</taxon>
        <taxon>Oscillospiraceae</taxon>
        <taxon>Flavonifractor</taxon>
    </lineage>
</organism>
<dbReference type="PATRIC" id="fig|742738.3.peg.3853"/>
<evidence type="ECO:0000313" key="1">
    <source>
        <dbReference type="EMBL" id="KGF53234.1"/>
    </source>
</evidence>
<gene>
    <name evidence="1" type="ORF">HMPREF9460_03743</name>
</gene>
<proteinExistence type="predicted"/>
<dbReference type="RefSeq" id="WP_044943140.1">
    <property type="nucleotide sequence ID" value="NZ_KN174167.1"/>
</dbReference>
<comment type="caution">
    <text evidence="1">The sequence shown here is derived from an EMBL/GenBank/DDBJ whole genome shotgun (WGS) entry which is preliminary data.</text>
</comment>
<protein>
    <submittedName>
        <fullName evidence="1">Uncharacterized protein</fullName>
    </submittedName>
</protein>
<evidence type="ECO:0000313" key="2">
    <source>
        <dbReference type="Proteomes" id="UP000029585"/>
    </source>
</evidence>
<reference evidence="1 2" key="1">
    <citation type="submission" date="2011-08" db="EMBL/GenBank/DDBJ databases">
        <title>The Genome Sequence of Clostridium orbiscindens 1_3_50AFAA.</title>
        <authorList>
            <consortium name="The Broad Institute Genome Sequencing Platform"/>
            <person name="Earl A."/>
            <person name="Ward D."/>
            <person name="Feldgarden M."/>
            <person name="Gevers D."/>
            <person name="Daigneault M."/>
            <person name="Strauss J."/>
            <person name="Allen-Vercoe E."/>
            <person name="Young S.K."/>
            <person name="Zeng Q."/>
            <person name="Gargeya S."/>
            <person name="Fitzgerald M."/>
            <person name="Haas B."/>
            <person name="Abouelleil A."/>
            <person name="Alvarado L."/>
            <person name="Arachchi H.M."/>
            <person name="Berlin A."/>
            <person name="Brown A."/>
            <person name="Chapman S.B."/>
            <person name="Chen Z."/>
            <person name="Dunbar C."/>
            <person name="Freedman E."/>
            <person name="Gearin G."/>
            <person name="Gellesch M."/>
            <person name="Goldberg J."/>
            <person name="Griggs A."/>
            <person name="Gujja S."/>
            <person name="Heiman D."/>
            <person name="Howarth C."/>
            <person name="Larson L."/>
            <person name="Lui A."/>
            <person name="MacDonald P.J.P."/>
            <person name="Montmayeur A."/>
            <person name="Murphy C."/>
            <person name="Neiman D."/>
            <person name="Pearson M."/>
            <person name="Priest M."/>
            <person name="Roberts A."/>
            <person name="Saif S."/>
            <person name="Shea T."/>
            <person name="Shenoy N."/>
            <person name="Sisk P."/>
            <person name="Stolte C."/>
            <person name="Sykes S."/>
            <person name="Wortman J."/>
            <person name="Nusbaum C."/>
            <person name="Birren B."/>
        </authorList>
    </citation>
    <scope>NUCLEOTIDE SEQUENCE [LARGE SCALE GENOMIC DNA]</scope>
    <source>
        <strain evidence="1 2">1_3_50AFAA</strain>
    </source>
</reference>
<sequence length="82" mass="9644">MMLYKILDAVVPGMYDTPCKIAIFTNGRKIKVFEKTCFRSLDFNTPVPQNWVRNYNLEKFKSPRAVEALLRKDGLLKEHEHE</sequence>
<dbReference type="AlphaFoldDB" id="A0A096D6Q0"/>